<dbReference type="InterPro" id="IPR004984">
    <property type="entry name" value="Mycoplasma_lipoprotein_cen_dom"/>
</dbReference>
<evidence type="ECO:0000256" key="2">
    <source>
        <dbReference type="SAM" id="MobiDB-lite"/>
    </source>
</evidence>
<feature type="region of interest" description="Disordered" evidence="2">
    <location>
        <begin position="151"/>
        <end position="202"/>
    </location>
</feature>
<accession>A0A0H3DNJ1</accession>
<dbReference type="STRING" id="722438.F539_00845"/>
<dbReference type="NCBIfam" id="NF045826">
    <property type="entry name" value="lipo_P68"/>
    <property type="match status" value="1"/>
</dbReference>
<dbReference type="EMBL" id="CP002077">
    <property type="protein sequence ID" value="ADK86772.1"/>
    <property type="molecule type" value="Genomic_DNA"/>
</dbReference>
<dbReference type="InterPro" id="IPR054825">
    <property type="entry name" value="P68-like"/>
</dbReference>
<dbReference type="PATRIC" id="fig|722438.3.peg.163"/>
<evidence type="ECO:0000259" key="3">
    <source>
        <dbReference type="Pfam" id="PF03202"/>
    </source>
</evidence>
<dbReference type="Pfam" id="PF03305">
    <property type="entry name" value="Lipoprotein_X"/>
    <property type="match status" value="1"/>
</dbReference>
<dbReference type="PaxDb" id="722438-MPNE_0171"/>
<dbReference type="HOGENOM" id="CLU_017227_1_0_14"/>
<proteinExistence type="inferred from homology"/>
<feature type="domain" description="Mycoplasma lipoprotein C-terminal" evidence="3">
    <location>
        <begin position="337"/>
        <end position="463"/>
    </location>
</feature>
<evidence type="ECO:0000256" key="1">
    <source>
        <dbReference type="ARBA" id="ARBA00009031"/>
    </source>
</evidence>
<comment type="similarity">
    <text evidence="1">Belongs to the MG185/MG260 family.</text>
</comment>
<feature type="domain" description="Mycoplasma lipoprotein central" evidence="4">
    <location>
        <begin position="1"/>
        <end position="145"/>
    </location>
</feature>
<organism evidence="5 6">
    <name type="scientific">Mycoplasmoides pneumoniae (strain ATCC 15531 / DSM 23978 / CIP 103766 / NBRC 14401 / NCTC 10119 / FH)</name>
    <name type="common">Mycoplasma pneumoniae</name>
    <dbReference type="NCBI Taxonomy" id="722438"/>
    <lineage>
        <taxon>Bacteria</taxon>
        <taxon>Bacillati</taxon>
        <taxon>Mycoplasmatota</taxon>
        <taxon>Mycoplasmoidales</taxon>
        <taxon>Mycoplasmoidaceae</taxon>
        <taxon>Mycoplasmoides</taxon>
    </lineage>
</organism>
<feature type="compositionally biased region" description="Low complexity" evidence="2">
    <location>
        <begin position="155"/>
        <end position="174"/>
    </location>
</feature>
<evidence type="ECO:0000259" key="4">
    <source>
        <dbReference type="Pfam" id="PF03305"/>
    </source>
</evidence>
<dbReference type="eggNOG" id="COG1653">
    <property type="taxonomic scope" value="Bacteria"/>
</dbReference>
<dbReference type="AlphaFoldDB" id="A0A0H3DNJ1"/>
<name>A0A0H3DNJ1_MYCPB</name>
<evidence type="ECO:0000313" key="6">
    <source>
        <dbReference type="Proteomes" id="UP000007756"/>
    </source>
</evidence>
<feature type="compositionally biased region" description="Basic and acidic residues" evidence="2">
    <location>
        <begin position="177"/>
        <end position="189"/>
    </location>
</feature>
<evidence type="ECO:0008006" key="7">
    <source>
        <dbReference type="Google" id="ProtNLM"/>
    </source>
</evidence>
<gene>
    <name evidence="5" type="ordered locus">MPNE_0171</name>
</gene>
<dbReference type="Proteomes" id="UP000007756">
    <property type="component" value="Chromosome"/>
</dbReference>
<sequence length="485" mass="53424">MVDFATRVAKSFKDKVSGIDNKKGTDIQGVLGLDSTPNVLFASVFAAGGGSYDNFFYKVENGRADFRNFANKGTSYKNLEKVYNDYKNLIGSNGLFASKDGSYSSNFEKFHQLAFYVGSSSGYNYAFADETAKRLKFGDSAIEYPNDTLEIKVPTNNSQSGDGNGGTNNDNLLGTFDIREKSNGKKGESNGKQGNGQDKKTISLYKDSIPKEKTEGTDAILISDNQLINQLQTAAKTSSSQNKANTAAITFKQSNKSETDQSTTSQFIGYTTTASLKADKKNIFDVKKLNNEKSERKIIVGATVETLNQANTLQANEAIIKPAPGKYQSTDSHKVMITQGPNIVGIHANEKEDKETQKFINWYLNKEESWSVQNSGSTTTKKQTAAQYFAEQSSYITPLKNNFKADQSATKDSTVNTNYFTKQTFDLFKEVNDGKVLGFNDPSDFRSGKFRNTIGSTFNATISSKVDFNKFFENFKASLGSGFER</sequence>
<dbReference type="Pfam" id="PF03202">
    <property type="entry name" value="Lipoprotein_10"/>
    <property type="match status" value="1"/>
</dbReference>
<dbReference type="KEGG" id="mpj:MPNE_0171"/>
<dbReference type="InterPro" id="IPR004890">
    <property type="entry name" value="Lipoprotein_10_C"/>
</dbReference>
<reference evidence="5 6" key="1">
    <citation type="journal article" date="2010" name="Appl. Environ. Microbiol.">
        <title>Targeted chromosomal knockouts in Mycoplasma pneumoniae.</title>
        <authorList>
            <person name="Krishnakumar R."/>
            <person name="Assad-Garcia N."/>
            <person name="Benders G.A."/>
            <person name="Phan Q."/>
            <person name="Montague M.G."/>
            <person name="Glass J.I."/>
        </authorList>
    </citation>
    <scope>NUCLEOTIDE SEQUENCE [LARGE SCALE GENOMIC DNA]</scope>
    <source>
        <strain evidence="6">ATCC 15531 / DSM 22911 / NBRC 14401 / NCTC 10119 / FH</strain>
    </source>
</reference>
<protein>
    <recommendedName>
        <fullName evidence="7">Lipoprotein</fullName>
    </recommendedName>
</protein>
<evidence type="ECO:0000313" key="5">
    <source>
        <dbReference type="EMBL" id="ADK86772.1"/>
    </source>
</evidence>